<keyword evidence="2 4" id="KW-0808">Transferase</keyword>
<feature type="binding site" evidence="2">
    <location>
        <position position="225"/>
    </location>
    <ligand>
        <name>Mg(2+)</name>
        <dbReference type="ChEBI" id="CHEBI:18420"/>
        <label>3</label>
    </ligand>
</feature>
<feature type="binding site" evidence="2">
    <location>
        <position position="289"/>
    </location>
    <ligand>
        <name>substrate</name>
    </ligand>
</feature>
<reference evidence="4" key="2">
    <citation type="submission" date="2021-04" db="EMBL/GenBank/DDBJ databases">
        <authorList>
            <person name="Gilroy R."/>
        </authorList>
    </citation>
    <scope>NUCLEOTIDE SEQUENCE</scope>
    <source>
        <strain evidence="4">5032</strain>
    </source>
</reference>
<dbReference type="GO" id="GO:0005524">
    <property type="term" value="F:ATP binding"/>
    <property type="evidence" value="ECO:0007669"/>
    <property type="project" value="UniProtKB-UniRule"/>
</dbReference>
<feature type="binding site" evidence="2">
    <location>
        <position position="80"/>
    </location>
    <ligand>
        <name>Mg(2+)</name>
        <dbReference type="ChEBI" id="CHEBI:18420"/>
        <label>2</label>
    </ligand>
</feature>
<keyword evidence="2" id="KW-0460">Magnesium</keyword>
<dbReference type="Proteomes" id="UP000823821">
    <property type="component" value="Unassembled WGS sequence"/>
</dbReference>
<evidence type="ECO:0000259" key="3">
    <source>
        <dbReference type="Pfam" id="PF00586"/>
    </source>
</evidence>
<feature type="binding site" evidence="2">
    <location>
        <begin position="127"/>
        <end position="128"/>
    </location>
    <ligand>
        <name>ATP</name>
        <dbReference type="ChEBI" id="CHEBI:30616"/>
    </ligand>
</feature>
<feature type="binding site" evidence="2">
    <location>
        <position position="51"/>
    </location>
    <ligand>
        <name>Mg(2+)</name>
        <dbReference type="ChEBI" id="CHEBI:18420"/>
        <label>2</label>
    </ligand>
</feature>
<evidence type="ECO:0000256" key="2">
    <source>
        <dbReference type="HAMAP-Rule" id="MF_02128"/>
    </source>
</evidence>
<comment type="caution">
    <text evidence="4">The sequence shown here is derived from an EMBL/GenBank/DDBJ whole genome shotgun (WGS) entry which is preliminary data.</text>
</comment>
<proteinExistence type="inferred from homology"/>
<dbReference type="InterPro" id="IPR006283">
    <property type="entry name" value="ThiL-like"/>
</dbReference>
<dbReference type="PIRSF" id="PIRSF005303">
    <property type="entry name" value="Thiam_monoph_kin"/>
    <property type="match status" value="1"/>
</dbReference>
<feature type="binding site" evidence="2">
    <location>
        <position position="58"/>
    </location>
    <ligand>
        <name>substrate</name>
    </ligand>
</feature>
<dbReference type="InterPro" id="IPR016188">
    <property type="entry name" value="PurM-like_N"/>
</dbReference>
<feature type="binding site" evidence="2">
    <location>
        <position position="36"/>
    </location>
    <ligand>
        <name>Mg(2+)</name>
        <dbReference type="ChEBI" id="CHEBI:18420"/>
        <label>3</label>
    </ligand>
</feature>
<evidence type="ECO:0000313" key="4">
    <source>
        <dbReference type="EMBL" id="HJA78273.1"/>
    </source>
</evidence>
<dbReference type="GO" id="GO:0009030">
    <property type="term" value="F:thiamine-phosphate kinase activity"/>
    <property type="evidence" value="ECO:0007669"/>
    <property type="project" value="UniProtKB-UniRule"/>
</dbReference>
<feature type="binding site" evidence="2">
    <location>
        <position position="50"/>
    </location>
    <ligand>
        <name>Mg(2+)</name>
        <dbReference type="ChEBI" id="CHEBI:18420"/>
        <label>1</label>
    </ligand>
</feature>
<feature type="binding site" evidence="2">
    <location>
        <position position="337"/>
    </location>
    <ligand>
        <name>substrate</name>
    </ligand>
</feature>
<gene>
    <name evidence="2 4" type="primary">thiL</name>
    <name evidence="4" type="ORF">H9784_01695</name>
</gene>
<feature type="binding site" evidence="2">
    <location>
        <position position="36"/>
    </location>
    <ligand>
        <name>Mg(2+)</name>
        <dbReference type="ChEBI" id="CHEBI:18420"/>
        <label>4</label>
    </ligand>
</feature>
<dbReference type="GO" id="GO:0009229">
    <property type="term" value="P:thiamine diphosphate biosynthetic process"/>
    <property type="evidence" value="ECO:0007669"/>
    <property type="project" value="UniProtKB-UniRule"/>
</dbReference>
<feature type="binding site" evidence="2">
    <location>
        <position position="155"/>
    </location>
    <ligand>
        <name>ATP</name>
        <dbReference type="ChEBI" id="CHEBI:30616"/>
    </ligand>
</feature>
<evidence type="ECO:0000256" key="1">
    <source>
        <dbReference type="ARBA" id="ARBA00022977"/>
    </source>
</evidence>
<feature type="binding site" evidence="2">
    <location>
        <position position="80"/>
    </location>
    <ligand>
        <name>Mg(2+)</name>
        <dbReference type="ChEBI" id="CHEBI:18420"/>
        <label>3</label>
    </ligand>
</feature>
<comment type="similarity">
    <text evidence="2">Belongs to the thiamine-monophosphate kinase family.</text>
</comment>
<keyword evidence="1 2" id="KW-0784">Thiamine biosynthesis</keyword>
<feature type="binding site" evidence="2">
    <location>
        <position position="228"/>
    </location>
    <ligand>
        <name>Mg(2+)</name>
        <dbReference type="ChEBI" id="CHEBI:18420"/>
        <label>5</label>
    </ligand>
</feature>
<dbReference type="GO" id="GO:0009228">
    <property type="term" value="P:thiamine biosynthetic process"/>
    <property type="evidence" value="ECO:0007669"/>
    <property type="project" value="UniProtKB-KW"/>
</dbReference>
<feature type="binding site" evidence="2">
    <location>
        <position position="128"/>
    </location>
    <ligand>
        <name>Mg(2+)</name>
        <dbReference type="ChEBI" id="CHEBI:18420"/>
        <label>1</label>
    </ligand>
</feature>
<organism evidence="4 5">
    <name type="scientific">Candidatus Desulfovibrio intestinavium</name>
    <dbReference type="NCBI Taxonomy" id="2838534"/>
    <lineage>
        <taxon>Bacteria</taxon>
        <taxon>Pseudomonadati</taxon>
        <taxon>Thermodesulfobacteriota</taxon>
        <taxon>Desulfovibrionia</taxon>
        <taxon>Desulfovibrionales</taxon>
        <taxon>Desulfovibrionaceae</taxon>
        <taxon>Desulfovibrio</taxon>
    </lineage>
</organism>
<dbReference type="InterPro" id="IPR036921">
    <property type="entry name" value="PurM-like_N_sf"/>
</dbReference>
<keyword evidence="2 4" id="KW-0418">Kinase</keyword>
<comment type="catalytic activity">
    <reaction evidence="2">
        <text>thiamine phosphate + ATP = thiamine diphosphate + ADP</text>
        <dbReference type="Rhea" id="RHEA:15913"/>
        <dbReference type="ChEBI" id="CHEBI:30616"/>
        <dbReference type="ChEBI" id="CHEBI:37575"/>
        <dbReference type="ChEBI" id="CHEBI:58937"/>
        <dbReference type="ChEBI" id="CHEBI:456216"/>
        <dbReference type="EC" id="2.7.4.16"/>
    </reaction>
</comment>
<dbReference type="PANTHER" id="PTHR30270:SF0">
    <property type="entry name" value="THIAMINE-MONOPHOSPHATE KINASE"/>
    <property type="match status" value="1"/>
</dbReference>
<comment type="pathway">
    <text evidence="2">Cofactor biosynthesis; thiamine diphosphate biosynthesis; thiamine diphosphate from thiamine phosphate: step 1/1.</text>
</comment>
<feature type="binding site" evidence="2">
    <location>
        <position position="80"/>
    </location>
    <ligand>
        <name>Mg(2+)</name>
        <dbReference type="ChEBI" id="CHEBI:18420"/>
        <label>4</label>
    </ligand>
</feature>
<reference evidence="4" key="1">
    <citation type="journal article" date="2021" name="PeerJ">
        <title>Extensive microbial diversity within the chicken gut microbiome revealed by metagenomics and culture.</title>
        <authorList>
            <person name="Gilroy R."/>
            <person name="Ravi A."/>
            <person name="Getino M."/>
            <person name="Pursley I."/>
            <person name="Horton D.L."/>
            <person name="Alikhan N.F."/>
            <person name="Baker D."/>
            <person name="Gharbi K."/>
            <person name="Hall N."/>
            <person name="Watson M."/>
            <person name="Adriaenssens E.M."/>
            <person name="Foster-Nyarko E."/>
            <person name="Jarju S."/>
            <person name="Secka A."/>
            <person name="Antonio M."/>
            <person name="Oren A."/>
            <person name="Chaudhuri R.R."/>
            <person name="La Ragione R."/>
            <person name="Hildebrand F."/>
            <person name="Pallen M.J."/>
        </authorList>
    </citation>
    <scope>NUCLEOTIDE SEQUENCE</scope>
    <source>
        <strain evidence="4">5032</strain>
    </source>
</reference>
<feature type="domain" description="PurM-like N-terminal" evidence="3">
    <location>
        <begin position="34"/>
        <end position="143"/>
    </location>
</feature>
<dbReference type="EMBL" id="DWZD01000011">
    <property type="protein sequence ID" value="HJA78273.1"/>
    <property type="molecule type" value="Genomic_DNA"/>
</dbReference>
<dbReference type="Gene3D" id="3.90.650.10">
    <property type="entry name" value="PurM-like C-terminal domain"/>
    <property type="match status" value="1"/>
</dbReference>
<keyword evidence="2" id="KW-0547">Nucleotide-binding</keyword>
<sequence length="345" mass="36507">MPKPSPSALSEDAILRLLARHFPAKHPSLLLGRGDDCAVIRGGQPLCVSTDLFLEDIHFRRAYFTPEDMGHKALAVNISDIAACGGRPLAFTLGLGLPAWADADWLDLFFHGMAGLAEKHRVALAGGDLSRSDRLHTCITVWGEPLSEGAPFLLRGGSMPGDCLFLVGLPGLARVGLQELEAHGRAALERWPAACAAHLRPEPQVDAGLMLARAGLNARPPALMDLSDGLMRDLPRLLGLTGEGAAGRSEGAGLGASLLLPQGMLHPEVVRHAVAEGKNPVHEALLGGEDYCLLGSCAPDMLPVLHTAIPHFHSIGVITDTPGIECNNESLEGLYGFDHFATEAN</sequence>
<feature type="binding site" evidence="2">
    <location>
        <position position="227"/>
    </location>
    <ligand>
        <name>ATP</name>
        <dbReference type="ChEBI" id="CHEBI:30616"/>
    </ligand>
</feature>
<protein>
    <recommendedName>
        <fullName evidence="2">Thiamine-monophosphate kinase</fullName>
        <shortName evidence="2">TMP kinase</shortName>
        <shortName evidence="2">Thiamine-phosphate kinase</shortName>
        <ecNumber evidence="2">2.7.4.16</ecNumber>
    </recommendedName>
</protein>
<dbReference type="Gene3D" id="3.30.1330.10">
    <property type="entry name" value="PurM-like, N-terminal domain"/>
    <property type="match status" value="1"/>
</dbReference>
<dbReference type="CDD" id="cd02194">
    <property type="entry name" value="ThiL"/>
    <property type="match status" value="1"/>
</dbReference>
<evidence type="ECO:0000313" key="5">
    <source>
        <dbReference type="Proteomes" id="UP000823821"/>
    </source>
</evidence>
<accession>A0A9D2HMM2</accession>
<dbReference type="SUPFAM" id="SSF55326">
    <property type="entry name" value="PurM N-terminal domain-like"/>
    <property type="match status" value="1"/>
</dbReference>
<dbReference type="SUPFAM" id="SSF56042">
    <property type="entry name" value="PurM C-terminal domain-like"/>
    <property type="match status" value="1"/>
</dbReference>
<dbReference type="InterPro" id="IPR036676">
    <property type="entry name" value="PurM-like_C_sf"/>
</dbReference>
<keyword evidence="2" id="KW-0479">Metal-binding</keyword>
<comment type="miscellaneous">
    <text evidence="2">Reaction mechanism of ThiL seems to utilize a direct, inline transfer of the gamma-phosphate of ATP to TMP rather than a phosphorylated enzyme intermediate.</text>
</comment>
<dbReference type="Pfam" id="PF00586">
    <property type="entry name" value="AIRS"/>
    <property type="match status" value="1"/>
</dbReference>
<dbReference type="HAMAP" id="MF_02128">
    <property type="entry name" value="TMP_kinase"/>
    <property type="match status" value="1"/>
</dbReference>
<feature type="binding site" evidence="2">
    <location>
        <position position="51"/>
    </location>
    <ligand>
        <name>Mg(2+)</name>
        <dbReference type="ChEBI" id="CHEBI:18420"/>
        <label>1</label>
    </ligand>
</feature>
<dbReference type="AlphaFoldDB" id="A0A9D2HMM2"/>
<feature type="binding site" evidence="2">
    <location>
        <position position="49"/>
    </location>
    <ligand>
        <name>Mg(2+)</name>
        <dbReference type="ChEBI" id="CHEBI:18420"/>
        <label>4</label>
    </ligand>
</feature>
<keyword evidence="2" id="KW-0067">ATP-binding</keyword>
<name>A0A9D2HMM2_9BACT</name>
<comment type="function">
    <text evidence="2">Catalyzes the ATP-dependent phosphorylation of thiamine-monophosphate (TMP) to form thiamine-pyrophosphate (TPP), the active form of vitamin B1.</text>
</comment>
<dbReference type="EC" id="2.7.4.16" evidence="2"/>
<comment type="caution">
    <text evidence="2">Lacks conserved residue(s) required for the propagation of feature annotation.</text>
</comment>
<dbReference type="PANTHER" id="PTHR30270">
    <property type="entry name" value="THIAMINE-MONOPHOSPHATE KINASE"/>
    <property type="match status" value="1"/>
</dbReference>
<dbReference type="NCBIfam" id="TIGR01379">
    <property type="entry name" value="thiL"/>
    <property type="match status" value="1"/>
</dbReference>
<dbReference type="GO" id="GO:0000287">
    <property type="term" value="F:magnesium ion binding"/>
    <property type="evidence" value="ECO:0007669"/>
    <property type="project" value="UniProtKB-UniRule"/>
</dbReference>